<keyword evidence="1" id="KW-1133">Transmembrane helix</keyword>
<reference evidence="4" key="1">
    <citation type="submission" date="2025-08" db="UniProtKB">
        <authorList>
            <consortium name="RefSeq"/>
        </authorList>
    </citation>
    <scope>IDENTIFICATION</scope>
    <source>
        <tissue evidence="4">Young leaves</tissue>
    </source>
</reference>
<keyword evidence="1" id="KW-0812">Transmembrane</keyword>
<dbReference type="KEGG" id="pda:103701797"/>
<dbReference type="GeneID" id="103701797"/>
<keyword evidence="3" id="KW-1185">Reference proteome</keyword>
<evidence type="ECO:0000313" key="4">
    <source>
        <dbReference type="RefSeq" id="XP_038978699.1"/>
    </source>
</evidence>
<dbReference type="OrthoDB" id="1919622at2759"/>
<dbReference type="PANTHER" id="PTHR33597:SF11">
    <property type="entry name" value="OS07G0620600 PROTEIN"/>
    <property type="match status" value="1"/>
</dbReference>
<evidence type="ECO:0000259" key="2">
    <source>
        <dbReference type="Pfam" id="PF25276"/>
    </source>
</evidence>
<evidence type="ECO:0000313" key="3">
    <source>
        <dbReference type="Proteomes" id="UP000228380"/>
    </source>
</evidence>
<protein>
    <submittedName>
        <fullName evidence="4">Uncharacterized protein LOC103701797</fullName>
    </submittedName>
</protein>
<organism evidence="3 4">
    <name type="scientific">Phoenix dactylifera</name>
    <name type="common">Date palm</name>
    <dbReference type="NCBI Taxonomy" id="42345"/>
    <lineage>
        <taxon>Eukaryota</taxon>
        <taxon>Viridiplantae</taxon>
        <taxon>Streptophyta</taxon>
        <taxon>Embryophyta</taxon>
        <taxon>Tracheophyta</taxon>
        <taxon>Spermatophyta</taxon>
        <taxon>Magnoliopsida</taxon>
        <taxon>Liliopsida</taxon>
        <taxon>Arecaceae</taxon>
        <taxon>Coryphoideae</taxon>
        <taxon>Phoeniceae</taxon>
        <taxon>Phoenix</taxon>
    </lineage>
</organism>
<accession>A0A8B9A612</accession>
<proteinExistence type="predicted"/>
<keyword evidence="1" id="KW-0472">Membrane</keyword>
<dbReference type="InterPro" id="IPR057192">
    <property type="entry name" value="DUF7870"/>
</dbReference>
<sequence length="418" mass="46196">MKKARAVRRVGAAGAVEVGRDRLVIRLPGPQFLRLLARSVLLALVIMSFPWLQAALLRRASAAENVAPLAAVPPIDDEVFVLPMLLGDLRLRGLLRPEHRAVFLGDPGVRLSYLKQKGVEPISHDRMPAVPDESVDFVISADEVLAAAGRDGFDFIDRALKINGIAVVRVSSDPLEPFRLPENYRMTYIRQIGAATMVAMRKKSAAAAAETDASAAPAVRRRRGRRLLAVPEAKKEALNGLEGVLLEPPRPSRRRPPLRPRYLPELTGDSLAGYPRRVFVDVGPAGAKAGTAAAWFKRHYPKGDRDFEIIRVVVAGDEAEAAAAARGEGGMAEWLEKNVREEEYVVMKAEAGVVEEVVNGRAIGLVDELFLECDHQWEKKKKKKKGSKETRSRRAYWECLALYGKLRDEGVAVHQWFD</sequence>
<name>A0A8B9A612_PHODC</name>
<dbReference type="RefSeq" id="XP_038978699.1">
    <property type="nucleotide sequence ID" value="XM_039122771.1"/>
</dbReference>
<dbReference type="Pfam" id="PF25276">
    <property type="entry name" value="DUF7870"/>
    <property type="match status" value="1"/>
</dbReference>
<dbReference type="Proteomes" id="UP000228380">
    <property type="component" value="Unplaced"/>
</dbReference>
<evidence type="ECO:0000256" key="1">
    <source>
        <dbReference type="SAM" id="Phobius"/>
    </source>
</evidence>
<feature type="domain" description="DUF7870" evidence="2">
    <location>
        <begin position="238"/>
        <end position="417"/>
    </location>
</feature>
<dbReference type="PANTHER" id="PTHR33597">
    <property type="entry name" value="OS02G0760400 PROTEIN"/>
    <property type="match status" value="1"/>
</dbReference>
<dbReference type="AlphaFoldDB" id="A0A8B9A612"/>
<feature type="transmembrane region" description="Helical" evidence="1">
    <location>
        <begin position="32"/>
        <end position="52"/>
    </location>
</feature>
<gene>
    <name evidence="4" type="primary">LOC103701797</name>
</gene>